<evidence type="ECO:0000313" key="2">
    <source>
        <dbReference type="EMBL" id="QBF84278.1"/>
    </source>
</evidence>
<sequence length="231" mass="26339">MGTVKYIIQSIPDLATSAIRSYFEPIFMAHSFLKGLCLPSSPSTSIVKSEIEKLKGNAVGREWYSIHQTIDQVARDSFQRAALRKTRINWLYSSYNEIYESLFEELNSNNAAFGAISHKLLVSDLVELKSQLDESDKEHTYNIIILDEVHHSIIDNNYEIYEKLFNETKHLSLGFTAAKVFREMSKRDDYINFMGLSEPSDLVIGAKALQLKIEEFISTIPELTSKSTGRE</sequence>
<dbReference type="GO" id="GO:0016787">
    <property type="term" value="F:hydrolase activity"/>
    <property type="evidence" value="ECO:0007669"/>
    <property type="project" value="InterPro"/>
</dbReference>
<protein>
    <recommendedName>
        <fullName evidence="1">Helicase/UvrB N-terminal domain-containing protein</fullName>
    </recommendedName>
</protein>
<proteinExistence type="predicted"/>
<dbReference type="RefSeq" id="WP_130602229.1">
    <property type="nucleotide sequence ID" value="NZ_CP036200.1"/>
</dbReference>
<organism evidence="2 3">
    <name type="scientific">Shewanella maritima</name>
    <dbReference type="NCBI Taxonomy" id="2520507"/>
    <lineage>
        <taxon>Bacteria</taxon>
        <taxon>Pseudomonadati</taxon>
        <taxon>Pseudomonadota</taxon>
        <taxon>Gammaproteobacteria</taxon>
        <taxon>Alteromonadales</taxon>
        <taxon>Shewanellaceae</taxon>
        <taxon>Shewanella</taxon>
    </lineage>
</organism>
<evidence type="ECO:0000313" key="3">
    <source>
        <dbReference type="Proteomes" id="UP000291106"/>
    </source>
</evidence>
<dbReference type="AlphaFoldDB" id="A0A411PLC0"/>
<evidence type="ECO:0000259" key="1">
    <source>
        <dbReference type="Pfam" id="PF04851"/>
    </source>
</evidence>
<dbReference type="Proteomes" id="UP000291106">
    <property type="component" value="Chromosome"/>
</dbReference>
<dbReference type="GO" id="GO:0003677">
    <property type="term" value="F:DNA binding"/>
    <property type="evidence" value="ECO:0007669"/>
    <property type="project" value="InterPro"/>
</dbReference>
<reference evidence="2 3" key="1">
    <citation type="submission" date="2019-02" db="EMBL/GenBank/DDBJ databases">
        <title>Shewanella sp. D4-2 isolated from Dokdo Island.</title>
        <authorList>
            <person name="Baek K."/>
        </authorList>
    </citation>
    <scope>NUCLEOTIDE SEQUENCE [LARGE SCALE GENOMIC DNA]</scope>
    <source>
        <strain evidence="2 3">D4-2</strain>
    </source>
</reference>
<accession>A0A411PLC0</accession>
<keyword evidence="3" id="KW-1185">Reference proteome</keyword>
<dbReference type="InterPro" id="IPR027417">
    <property type="entry name" value="P-loop_NTPase"/>
</dbReference>
<dbReference type="Pfam" id="PF04851">
    <property type="entry name" value="ResIII"/>
    <property type="match status" value="1"/>
</dbReference>
<name>A0A411PLC0_9GAMM</name>
<dbReference type="InterPro" id="IPR006935">
    <property type="entry name" value="Helicase/UvrB_N"/>
</dbReference>
<dbReference type="KEGG" id="smai:EXU30_17570"/>
<feature type="domain" description="Helicase/UvrB N-terminal" evidence="1">
    <location>
        <begin position="103"/>
        <end position="177"/>
    </location>
</feature>
<dbReference type="GO" id="GO:0005524">
    <property type="term" value="F:ATP binding"/>
    <property type="evidence" value="ECO:0007669"/>
    <property type="project" value="InterPro"/>
</dbReference>
<gene>
    <name evidence="2" type="ORF">EXU30_17570</name>
</gene>
<dbReference type="EMBL" id="CP036200">
    <property type="protein sequence ID" value="QBF84278.1"/>
    <property type="molecule type" value="Genomic_DNA"/>
</dbReference>
<dbReference type="Gene3D" id="3.40.50.300">
    <property type="entry name" value="P-loop containing nucleotide triphosphate hydrolases"/>
    <property type="match status" value="1"/>
</dbReference>